<evidence type="ECO:0000313" key="3">
    <source>
        <dbReference type="EMBL" id="EEN59396.1"/>
    </source>
</evidence>
<keyword evidence="1" id="KW-0175">Coiled coil</keyword>
<evidence type="ECO:0000256" key="1">
    <source>
        <dbReference type="SAM" id="Coils"/>
    </source>
</evidence>
<organism>
    <name type="scientific">Branchiostoma floridae</name>
    <name type="common">Florida lancelet</name>
    <name type="synonym">Amphioxus</name>
    <dbReference type="NCBI Taxonomy" id="7739"/>
    <lineage>
        <taxon>Eukaryota</taxon>
        <taxon>Metazoa</taxon>
        <taxon>Chordata</taxon>
        <taxon>Cephalochordata</taxon>
        <taxon>Leptocardii</taxon>
        <taxon>Amphioxiformes</taxon>
        <taxon>Branchiostomatidae</taxon>
        <taxon>Branchiostoma</taxon>
    </lineage>
</organism>
<dbReference type="eggNOG" id="KOG2177">
    <property type="taxonomic scope" value="Eukaryota"/>
</dbReference>
<protein>
    <submittedName>
        <fullName evidence="3">Uncharacterized protein</fullName>
    </submittedName>
</protein>
<dbReference type="EMBL" id="GG666520">
    <property type="protein sequence ID" value="EEN59396.1"/>
    <property type="molecule type" value="Genomic_DNA"/>
</dbReference>
<reference evidence="3" key="1">
    <citation type="journal article" date="2008" name="Nature">
        <title>The amphioxus genome and the evolution of the chordate karyotype.</title>
        <authorList>
            <consortium name="US DOE Joint Genome Institute (JGI-PGF)"/>
            <person name="Putnam N.H."/>
            <person name="Butts T."/>
            <person name="Ferrier D.E.K."/>
            <person name="Furlong R.F."/>
            <person name="Hellsten U."/>
            <person name="Kawashima T."/>
            <person name="Robinson-Rechavi M."/>
            <person name="Shoguchi E."/>
            <person name="Terry A."/>
            <person name="Yu J.-K."/>
            <person name="Benito-Gutierrez E.L."/>
            <person name="Dubchak I."/>
            <person name="Garcia-Fernandez J."/>
            <person name="Gibson-Brown J.J."/>
            <person name="Grigoriev I.V."/>
            <person name="Horton A.C."/>
            <person name="de Jong P.J."/>
            <person name="Jurka J."/>
            <person name="Kapitonov V.V."/>
            <person name="Kohara Y."/>
            <person name="Kuroki Y."/>
            <person name="Lindquist E."/>
            <person name="Lucas S."/>
            <person name="Osoegawa K."/>
            <person name="Pennacchio L.A."/>
            <person name="Salamov A.A."/>
            <person name="Satou Y."/>
            <person name="Sauka-Spengler T."/>
            <person name="Schmutz J."/>
            <person name="Shin-I T."/>
            <person name="Toyoda A."/>
            <person name="Bronner-Fraser M."/>
            <person name="Fujiyama A."/>
            <person name="Holland L.Z."/>
            <person name="Holland P.W.H."/>
            <person name="Satoh N."/>
            <person name="Rokhsar D.S."/>
        </authorList>
    </citation>
    <scope>NUCLEOTIDE SEQUENCE [LARGE SCALE GENOMIC DNA]</scope>
    <source>
        <strain evidence="3">S238N-H82</strain>
        <tissue evidence="3">Testes</tissue>
    </source>
</reference>
<accession>C3YJT9</accession>
<feature type="coiled-coil region" evidence="1">
    <location>
        <begin position="122"/>
        <end position="156"/>
    </location>
</feature>
<sequence>MDTTPNDIIVKVCCETYTEEDIETSKKLVYGLCSPPDRYKKRRGADRCSSNMLDILEVLHSTPPTEVPMFASVKLHLPAVDLTNFDVSLCLQEVRMVRQEMAVIREASQDNFRLRSEFTKAMEVNARSVENLESELASLRAEVQQLRDNKSDHMKDVPISQECRSYATVLSQDKSAPPPTPRLTGKQRQLTVVPTTTLASSPARPSVTDDNSGFTQVRRRRRGKAIVGRASNKGSLVVAKPRPVEVFVSKLSVETSAESLTQFLHDNEMEPVDCEKLVTRFGSYASFKLVIGKADSEKILSPDFWPSGILEHWLLPQDLHLLSELDDDFLAFGTSPVNTEEGILQGRPYGGVAVLWRQNIGLEAYKH</sequence>
<dbReference type="InParanoid" id="C3YJT9"/>
<evidence type="ECO:0000256" key="2">
    <source>
        <dbReference type="SAM" id="MobiDB-lite"/>
    </source>
</evidence>
<gene>
    <name evidence="3" type="ORF">BRAFLDRAFT_80378</name>
</gene>
<name>C3YJT9_BRAFL</name>
<proteinExistence type="predicted"/>
<dbReference type="AlphaFoldDB" id="C3YJT9"/>
<feature type="region of interest" description="Disordered" evidence="2">
    <location>
        <begin position="196"/>
        <end position="222"/>
    </location>
</feature>